<keyword evidence="3" id="KW-1185">Reference proteome</keyword>
<dbReference type="Proteomes" id="UP001432322">
    <property type="component" value="Unassembled WGS sequence"/>
</dbReference>
<dbReference type="InterPro" id="IPR001810">
    <property type="entry name" value="F-box_dom"/>
</dbReference>
<feature type="non-terminal residue" evidence="2">
    <location>
        <position position="1"/>
    </location>
</feature>
<evidence type="ECO:0000313" key="2">
    <source>
        <dbReference type="EMBL" id="GMT34547.1"/>
    </source>
</evidence>
<feature type="domain" description="F-box" evidence="1">
    <location>
        <begin position="5"/>
        <end position="51"/>
    </location>
</feature>
<evidence type="ECO:0000259" key="1">
    <source>
        <dbReference type="PROSITE" id="PS50181"/>
    </source>
</evidence>
<dbReference type="SMART" id="SM00256">
    <property type="entry name" value="FBOX"/>
    <property type="match status" value="1"/>
</dbReference>
<dbReference type="AlphaFoldDB" id="A0AAV5WTX7"/>
<sequence>QTPSLPTLDSLPRENVHRILSNLRLKDRMIMRECNKAMREAIKEIDIYVTAVTIKFDTRCFGCVNMILHGKSRAETMKALAIYTEPDGDPHTLAKFIALLKCSFRRLRCQTLLIECDSPLVDAIMLQKVTSQIDFESLELQFNKLYQYNVVNFARRSNCPVDKLRMTNCSPDLRDIAELPSVGQLTVIQKQGFNDTNIVALAKGQHGIVKVPADLTHPSTVRQLIQIARGSSLIDRLEFTVSQSFFHRFLESVHLLEENHRLLDVTLQNSPVVVCEFDRAYSKRIYFLDYGSGHIEVLSGSTAKMLSVVNGKIPGNCYPLISVNL</sequence>
<dbReference type="Pfam" id="PF00646">
    <property type="entry name" value="F-box"/>
    <property type="match status" value="1"/>
</dbReference>
<dbReference type="PROSITE" id="PS50181">
    <property type="entry name" value="FBOX"/>
    <property type="match status" value="1"/>
</dbReference>
<protein>
    <recommendedName>
        <fullName evidence="1">F-box domain-containing protein</fullName>
    </recommendedName>
</protein>
<reference evidence="2" key="1">
    <citation type="submission" date="2023-10" db="EMBL/GenBank/DDBJ databases">
        <title>Genome assembly of Pristionchus species.</title>
        <authorList>
            <person name="Yoshida K."/>
            <person name="Sommer R.J."/>
        </authorList>
    </citation>
    <scope>NUCLEOTIDE SEQUENCE</scope>
    <source>
        <strain evidence="2">RS5133</strain>
    </source>
</reference>
<accession>A0AAV5WTX7</accession>
<evidence type="ECO:0000313" key="3">
    <source>
        <dbReference type="Proteomes" id="UP001432322"/>
    </source>
</evidence>
<comment type="caution">
    <text evidence="2">The sequence shown here is derived from an EMBL/GenBank/DDBJ whole genome shotgun (WGS) entry which is preliminary data.</text>
</comment>
<dbReference type="EMBL" id="BTSY01000006">
    <property type="protein sequence ID" value="GMT34547.1"/>
    <property type="molecule type" value="Genomic_DNA"/>
</dbReference>
<name>A0AAV5WTX7_9BILA</name>
<gene>
    <name evidence="2" type="ORF">PFISCL1PPCAC_25844</name>
</gene>
<organism evidence="2 3">
    <name type="scientific">Pristionchus fissidentatus</name>
    <dbReference type="NCBI Taxonomy" id="1538716"/>
    <lineage>
        <taxon>Eukaryota</taxon>
        <taxon>Metazoa</taxon>
        <taxon>Ecdysozoa</taxon>
        <taxon>Nematoda</taxon>
        <taxon>Chromadorea</taxon>
        <taxon>Rhabditida</taxon>
        <taxon>Rhabditina</taxon>
        <taxon>Diplogasteromorpha</taxon>
        <taxon>Diplogasteroidea</taxon>
        <taxon>Neodiplogasteridae</taxon>
        <taxon>Pristionchus</taxon>
    </lineage>
</organism>
<proteinExistence type="predicted"/>